<reference evidence="1 2" key="1">
    <citation type="submission" date="2018-11" db="EMBL/GenBank/DDBJ databases">
        <authorList>
            <consortium name="Pathogen Informatics"/>
        </authorList>
    </citation>
    <scope>NUCLEOTIDE SEQUENCE [LARGE SCALE GENOMIC DNA]</scope>
    <source>
        <strain evidence="1 2">Zambia</strain>
    </source>
</reference>
<evidence type="ECO:0000313" key="2">
    <source>
        <dbReference type="Proteomes" id="UP000277204"/>
    </source>
</evidence>
<dbReference type="Proteomes" id="UP000277204">
    <property type="component" value="Unassembled WGS sequence"/>
</dbReference>
<organism evidence="1 2">
    <name type="scientific">Schistosoma margrebowiei</name>
    <dbReference type="NCBI Taxonomy" id="48269"/>
    <lineage>
        <taxon>Eukaryota</taxon>
        <taxon>Metazoa</taxon>
        <taxon>Spiralia</taxon>
        <taxon>Lophotrochozoa</taxon>
        <taxon>Platyhelminthes</taxon>
        <taxon>Trematoda</taxon>
        <taxon>Digenea</taxon>
        <taxon>Strigeidida</taxon>
        <taxon>Schistosomatoidea</taxon>
        <taxon>Schistosomatidae</taxon>
        <taxon>Schistosoma</taxon>
    </lineage>
</organism>
<name>A0A183MD48_9TREM</name>
<proteinExistence type="predicted"/>
<keyword evidence="2" id="KW-1185">Reference proteome</keyword>
<gene>
    <name evidence="1" type="ORF">SMRZ_LOCUS13972</name>
</gene>
<protein>
    <submittedName>
        <fullName evidence="1">Uncharacterized protein</fullName>
    </submittedName>
</protein>
<dbReference type="EMBL" id="UZAI01012025">
    <property type="protein sequence ID" value="VDP09616.1"/>
    <property type="molecule type" value="Genomic_DNA"/>
</dbReference>
<feature type="non-terminal residue" evidence="1">
    <location>
        <position position="1"/>
    </location>
</feature>
<sequence>LGSSGLPGFANNNGDISGEDESQNQITEKVVEVNNGVPNNNIGLEQQFVVIPVDQIRGDHNNETDELDKKKVNSTDYKLENESVDNNDNNIIINININKNVGHNGDENDNSSKHYTYHNGTRRLREKLMASKN</sequence>
<dbReference type="AlphaFoldDB" id="A0A183MD48"/>
<accession>A0A183MD48</accession>
<evidence type="ECO:0000313" key="1">
    <source>
        <dbReference type="EMBL" id="VDP09616.1"/>
    </source>
</evidence>